<dbReference type="OrthoDB" id="9798754at2"/>
<evidence type="ECO:0000259" key="1">
    <source>
        <dbReference type="Pfam" id="PF04480"/>
    </source>
</evidence>
<proteinExistence type="predicted"/>
<gene>
    <name evidence="2" type="ORF">FRZ32_12850</name>
</gene>
<dbReference type="RefSeq" id="WP_147043885.1">
    <property type="nucleotide sequence ID" value="NZ_VOQQ01000001.1"/>
</dbReference>
<dbReference type="Proteomes" id="UP000321249">
    <property type="component" value="Unassembled WGS sequence"/>
</dbReference>
<dbReference type="InterPro" id="IPR007569">
    <property type="entry name" value="DUF559"/>
</dbReference>
<dbReference type="PANTHER" id="PTHR38590">
    <property type="entry name" value="BLL0828 PROTEIN"/>
    <property type="match status" value="1"/>
</dbReference>
<dbReference type="InterPro" id="IPR047216">
    <property type="entry name" value="Endonuclease_DUF559_bact"/>
</dbReference>
<keyword evidence="2" id="KW-0255">Endonuclease</keyword>
<keyword evidence="2" id="KW-0540">Nuclease</keyword>
<dbReference type="PANTHER" id="PTHR38590:SF1">
    <property type="entry name" value="BLL0828 PROTEIN"/>
    <property type="match status" value="1"/>
</dbReference>
<evidence type="ECO:0000313" key="2">
    <source>
        <dbReference type="EMBL" id="TXC64462.1"/>
    </source>
</evidence>
<comment type="caution">
    <text evidence="2">The sequence shown here is derived from an EMBL/GenBank/DDBJ whole genome shotgun (WGS) entry which is preliminary data.</text>
</comment>
<dbReference type="AlphaFoldDB" id="A0A5C6TVQ7"/>
<dbReference type="Pfam" id="PF04480">
    <property type="entry name" value="DUF559"/>
    <property type="match status" value="1"/>
</dbReference>
<dbReference type="SUPFAM" id="SSF52980">
    <property type="entry name" value="Restriction endonuclease-like"/>
    <property type="match status" value="1"/>
</dbReference>
<feature type="domain" description="DUF559" evidence="1">
    <location>
        <begin position="1"/>
        <end position="95"/>
    </location>
</feature>
<keyword evidence="3" id="KW-1185">Reference proteome</keyword>
<dbReference type="InterPro" id="IPR011335">
    <property type="entry name" value="Restrct_endonuc-II-like"/>
</dbReference>
<keyword evidence="2" id="KW-0378">Hydrolase</keyword>
<reference evidence="2 3" key="1">
    <citation type="journal article" date="2015" name="J. Microbiol.">
        <title>Sphingosinicella ginsenosidimutans sp. nov., with ginsenoside converting activity.</title>
        <authorList>
            <person name="Kim J.K."/>
            <person name="Kang M.S."/>
            <person name="Park S.C."/>
            <person name="Kim K.M."/>
            <person name="Choi K."/>
            <person name="Yoon M.H."/>
            <person name="Im W.T."/>
        </authorList>
    </citation>
    <scope>NUCLEOTIDE SEQUENCE [LARGE SCALE GENOMIC DNA]</scope>
    <source>
        <strain evidence="2 3">BS-11</strain>
    </source>
</reference>
<dbReference type="EMBL" id="VOQQ01000001">
    <property type="protein sequence ID" value="TXC64462.1"/>
    <property type="molecule type" value="Genomic_DNA"/>
</dbReference>
<dbReference type="CDD" id="cd01038">
    <property type="entry name" value="Endonuclease_DUF559"/>
    <property type="match status" value="1"/>
</dbReference>
<evidence type="ECO:0000313" key="3">
    <source>
        <dbReference type="Proteomes" id="UP000321249"/>
    </source>
</evidence>
<name>A0A5C6TVQ7_9SPHN</name>
<protein>
    <submittedName>
        <fullName evidence="2">Endonuclease domain-containing protein</fullName>
    </submittedName>
</protein>
<dbReference type="GO" id="GO:0004519">
    <property type="term" value="F:endonuclease activity"/>
    <property type="evidence" value="ECO:0007669"/>
    <property type="project" value="UniProtKB-KW"/>
</dbReference>
<sequence length="101" mass="11269">MTDCERVLWSRLRGSQLDGRKFVRQFAIGPAIADFACRSARLVIELDGGQHAAATEADAERTRLIEVHGYTVIRFWNSDVTSNLDGILETILQHLRIAGNS</sequence>
<organism evidence="2 3">
    <name type="scientific">Allosphingosinicella ginsenosidimutans</name>
    <dbReference type="NCBI Taxonomy" id="1176539"/>
    <lineage>
        <taxon>Bacteria</taxon>
        <taxon>Pseudomonadati</taxon>
        <taxon>Pseudomonadota</taxon>
        <taxon>Alphaproteobacteria</taxon>
        <taxon>Sphingomonadales</taxon>
        <taxon>Sphingomonadaceae</taxon>
        <taxon>Allosphingosinicella</taxon>
    </lineage>
</organism>
<dbReference type="Gene3D" id="3.40.960.10">
    <property type="entry name" value="VSR Endonuclease"/>
    <property type="match status" value="1"/>
</dbReference>
<accession>A0A5C6TVQ7</accession>